<evidence type="ECO:0000259" key="7">
    <source>
        <dbReference type="Pfam" id="PF10334"/>
    </source>
</evidence>
<feature type="domain" description="Integral membrane bound transporter" evidence="8">
    <location>
        <begin position="560"/>
        <end position="695"/>
    </location>
</feature>
<evidence type="ECO:0000313" key="9">
    <source>
        <dbReference type="EMBL" id="CCG82470.1"/>
    </source>
</evidence>
<dbReference type="EMBL" id="CAHR02000086">
    <property type="protein sequence ID" value="CCG82470.1"/>
    <property type="molecule type" value="Genomic_DNA"/>
</dbReference>
<evidence type="ECO:0000256" key="4">
    <source>
        <dbReference type="ARBA" id="ARBA00023136"/>
    </source>
</evidence>
<dbReference type="eggNOG" id="KOG4711">
    <property type="taxonomic scope" value="Eukaryota"/>
</dbReference>
<evidence type="ECO:0000313" key="10">
    <source>
        <dbReference type="Proteomes" id="UP000013776"/>
    </source>
</evidence>
<proteinExistence type="predicted"/>
<dbReference type="InterPro" id="IPR018820">
    <property type="entry name" value="BRE4-related_DUF2421"/>
</dbReference>
<feature type="transmembrane region" description="Helical" evidence="6">
    <location>
        <begin position="673"/>
        <end position="699"/>
    </location>
</feature>
<comment type="subcellular location">
    <subcellularLocation>
        <location evidence="1">Membrane</location>
        <topology evidence="1">Multi-pass membrane protein</topology>
    </subcellularLocation>
</comment>
<evidence type="ECO:0000256" key="2">
    <source>
        <dbReference type="ARBA" id="ARBA00022692"/>
    </source>
</evidence>
<dbReference type="PANTHER" id="PTHR47804">
    <property type="entry name" value="60S RIBOSOMAL PROTEIN L19"/>
    <property type="match status" value="1"/>
</dbReference>
<feature type="transmembrane region" description="Helical" evidence="6">
    <location>
        <begin position="135"/>
        <end position="156"/>
    </location>
</feature>
<keyword evidence="3 6" id="KW-1133">Transmembrane helix</keyword>
<dbReference type="PRINTS" id="PR02047">
    <property type="entry name" value="BREFELDNASP4"/>
</dbReference>
<dbReference type="Pfam" id="PF10334">
    <property type="entry name" value="BRE4"/>
    <property type="match status" value="1"/>
</dbReference>
<keyword evidence="2 6" id="KW-0812">Transmembrane</keyword>
<name>R4X9R2_TAPDE</name>
<evidence type="ECO:0000256" key="6">
    <source>
        <dbReference type="SAM" id="Phobius"/>
    </source>
</evidence>
<dbReference type="InterPro" id="IPR049453">
    <property type="entry name" value="Memb_transporter_dom"/>
</dbReference>
<dbReference type="PANTHER" id="PTHR47804:SF1">
    <property type="entry name" value="DUF2421 DOMAIN-CONTAINING PROTEIN"/>
    <property type="match status" value="1"/>
</dbReference>
<evidence type="ECO:0000259" key="8">
    <source>
        <dbReference type="Pfam" id="PF13515"/>
    </source>
</evidence>
<feature type="domain" description="DUF2421" evidence="7">
    <location>
        <begin position="741"/>
        <end position="854"/>
    </location>
</feature>
<sequence>MTSLRQTARPTHEAENGLKHRKDSRLGRVGGLVLSPFSFLLEAVSAPRNHGLVKCVIAYFIASLAVFDPQFADLIGHGDGKHFVATCTVYFHPSRSTGSMIQATLYAIIALSWAVIVSVASMATAIGFNTVDQRGVGHAVVLVVYVFGGVGFIGYWKQRMADPTVGVAASMASMVIFFNITREGSIQLGEFSTRKVLQYFFIVVLGLAISNLVNYVLWPVSASHNLKKDMFKTTDQFSHFLSLVTRRFLQQSPSESLEKSFTDAVATNQTVFASLQRNLNESRYEYFIKGREDEYTLLAKITKSMKNLAQHLNALKASCDAQMDLVPEQSNGSSHILKSTDTAQEERTDGLVRAFIFHLGPPMKSLAYTTKQALREMPFDENYMVNLPSQLFINIDRALSLYEEARSAALDEMYQDRPRTPVHHLDEIADREEICASMDYFSYSLQEFVCETREMMYCLKELEAYHTHMPSRSWRFLLFWKSSSKRPKSRKRSAQGQVSPPTAKLLPRLAKYWEGVQLKLWKALRALRNKNLRFAMKVGGGAAIFALPAMIDSLRPIFVEWRLEWGLLSFFIILNSSVGGTYSAAFWRVTGSALGTGLAMVAWSLFPAERYALAPIGACIAAPCMWMIINPTKANAQFGRFILLSYNLTALYAYSISRGVLDNDDDEGGLRPIISLIALHRIVSVTAGCLWGAVVNTYIWPIKARVELREGLSMVWLRLGWKWGRDPFIHADHGGAVNTRMKDSEKALNDNLELQGNLASLRALLVQSPNEPRLRGKFPTEKYAELLKHTQSVLDATYALYSALQKVRALDSSELELLSMSRRARCELGDLIFLHFYILASAIRLNLPLPAHAPRVSDARDRLLVKISEARNSGSGTEQDYSASFIYTLMTAQMCRSLDGISEVMTDLFGTVEAFDLENDYDEEI</sequence>
<dbReference type="Pfam" id="PF13515">
    <property type="entry name" value="FUSC_2"/>
    <property type="match status" value="1"/>
</dbReference>
<keyword evidence="10" id="KW-1185">Reference proteome</keyword>
<reference evidence="9 10" key="1">
    <citation type="journal article" date="2013" name="MBio">
        <title>Genome sequencing of the plant pathogen Taphrina deformans, the causal agent of peach leaf curl.</title>
        <authorList>
            <person name="Cisse O.H."/>
            <person name="Almeida J.M.G.C.F."/>
            <person name="Fonseca A."/>
            <person name="Kumar A.A."/>
            <person name="Salojaervi J."/>
            <person name="Overmyer K."/>
            <person name="Hauser P.M."/>
            <person name="Pagni M."/>
        </authorList>
    </citation>
    <scope>NUCLEOTIDE SEQUENCE [LARGE SCALE GENOMIC DNA]</scope>
    <source>
        <strain evidence="10">PYCC 5710 / ATCC 11124 / CBS 356.35 / IMI 108563 / JCM 9778 / NBRC 8474</strain>
    </source>
</reference>
<dbReference type="STRING" id="1097556.R4X9R2"/>
<dbReference type="VEuPathDB" id="FungiDB:TAPDE_002481"/>
<feature type="transmembrane region" description="Helical" evidence="6">
    <location>
        <begin position="534"/>
        <end position="551"/>
    </location>
</feature>
<gene>
    <name evidence="9" type="ORF">TAPDE_002481</name>
</gene>
<dbReference type="InterPro" id="IPR023244">
    <property type="entry name" value="Brefeldin_A-sensitivity_4"/>
</dbReference>
<evidence type="ECO:0000256" key="1">
    <source>
        <dbReference type="ARBA" id="ARBA00004141"/>
    </source>
</evidence>
<organism evidence="9 10">
    <name type="scientific">Taphrina deformans (strain PYCC 5710 / ATCC 11124 / CBS 356.35 / IMI 108563 / JCM 9778 / NBRC 8474)</name>
    <name type="common">Peach leaf curl fungus</name>
    <name type="synonym">Lalaria deformans</name>
    <dbReference type="NCBI Taxonomy" id="1097556"/>
    <lineage>
        <taxon>Eukaryota</taxon>
        <taxon>Fungi</taxon>
        <taxon>Dikarya</taxon>
        <taxon>Ascomycota</taxon>
        <taxon>Taphrinomycotina</taxon>
        <taxon>Taphrinomycetes</taxon>
        <taxon>Taphrinales</taxon>
        <taxon>Taphrinaceae</taxon>
        <taxon>Taphrina</taxon>
    </lineage>
</organism>
<dbReference type="OrthoDB" id="68611at2759"/>
<dbReference type="AlphaFoldDB" id="R4X9R2"/>
<keyword evidence="4 6" id="KW-0472">Membrane</keyword>
<dbReference type="InterPro" id="IPR052430">
    <property type="entry name" value="IVT-Associated"/>
</dbReference>
<feature type="transmembrane region" description="Helical" evidence="6">
    <location>
        <begin position="163"/>
        <end position="181"/>
    </location>
</feature>
<evidence type="ECO:0000256" key="5">
    <source>
        <dbReference type="SAM" id="MobiDB-lite"/>
    </source>
</evidence>
<feature type="transmembrane region" description="Helical" evidence="6">
    <location>
        <begin position="563"/>
        <end position="582"/>
    </location>
</feature>
<feature type="transmembrane region" description="Helical" evidence="6">
    <location>
        <begin position="196"/>
        <end position="218"/>
    </location>
</feature>
<feature type="region of interest" description="Disordered" evidence="5">
    <location>
        <begin position="1"/>
        <end position="22"/>
    </location>
</feature>
<feature type="transmembrane region" description="Helical" evidence="6">
    <location>
        <begin position="612"/>
        <end position="629"/>
    </location>
</feature>
<dbReference type="Proteomes" id="UP000013776">
    <property type="component" value="Unassembled WGS sequence"/>
</dbReference>
<dbReference type="GO" id="GO:0016020">
    <property type="term" value="C:membrane"/>
    <property type="evidence" value="ECO:0007669"/>
    <property type="project" value="UniProtKB-SubCell"/>
</dbReference>
<feature type="transmembrane region" description="Helical" evidence="6">
    <location>
        <begin position="105"/>
        <end position="129"/>
    </location>
</feature>
<accession>R4X9R2</accession>
<feature type="transmembrane region" description="Helical" evidence="6">
    <location>
        <begin position="589"/>
        <end position="606"/>
    </location>
</feature>
<evidence type="ECO:0000256" key="3">
    <source>
        <dbReference type="ARBA" id="ARBA00022989"/>
    </source>
</evidence>
<feature type="transmembrane region" description="Helical" evidence="6">
    <location>
        <begin position="641"/>
        <end position="661"/>
    </location>
</feature>
<comment type="caution">
    <text evidence="9">The sequence shown here is derived from an EMBL/GenBank/DDBJ whole genome shotgun (WGS) entry which is preliminary data.</text>
</comment>
<protein>
    <submittedName>
        <fullName evidence="9">Uncharacterized protein</fullName>
    </submittedName>
</protein>